<gene>
    <name evidence="6" type="ORF">RFI_20601</name>
</gene>
<evidence type="ECO:0000259" key="5">
    <source>
        <dbReference type="Pfam" id="PF00520"/>
    </source>
</evidence>
<dbReference type="PANTHER" id="PTHR10037:SF62">
    <property type="entry name" value="SODIUM CHANNEL PROTEIN 60E"/>
    <property type="match status" value="1"/>
</dbReference>
<dbReference type="GO" id="GO:0005248">
    <property type="term" value="F:voltage-gated sodium channel activity"/>
    <property type="evidence" value="ECO:0007669"/>
    <property type="project" value="TreeGrafter"/>
</dbReference>
<dbReference type="AlphaFoldDB" id="X6MRV3"/>
<evidence type="ECO:0000313" key="6">
    <source>
        <dbReference type="EMBL" id="ETO16738.1"/>
    </source>
</evidence>
<evidence type="ECO:0000313" key="7">
    <source>
        <dbReference type="Proteomes" id="UP000023152"/>
    </source>
</evidence>
<dbReference type="Gene3D" id="1.20.120.350">
    <property type="entry name" value="Voltage-gated potassium channels. Chain C"/>
    <property type="match status" value="1"/>
</dbReference>
<dbReference type="InterPro" id="IPR027359">
    <property type="entry name" value="Volt_channel_dom_sf"/>
</dbReference>
<evidence type="ECO:0000256" key="2">
    <source>
        <dbReference type="ARBA" id="ARBA00022692"/>
    </source>
</evidence>
<comment type="caution">
    <text evidence="6">The sequence shown here is derived from an EMBL/GenBank/DDBJ whole genome shotgun (WGS) entry which is preliminary data.</text>
</comment>
<evidence type="ECO:0000256" key="4">
    <source>
        <dbReference type="ARBA" id="ARBA00023136"/>
    </source>
</evidence>
<evidence type="ECO:0000256" key="3">
    <source>
        <dbReference type="ARBA" id="ARBA00022989"/>
    </source>
</evidence>
<keyword evidence="7" id="KW-1185">Reference proteome</keyword>
<dbReference type="Proteomes" id="UP000023152">
    <property type="component" value="Unassembled WGS sequence"/>
</dbReference>
<keyword evidence="4" id="KW-0472">Membrane</keyword>
<comment type="subcellular location">
    <subcellularLocation>
        <location evidence="1">Membrane</location>
        <topology evidence="1">Multi-pass membrane protein</topology>
    </subcellularLocation>
</comment>
<feature type="non-terminal residue" evidence="6">
    <location>
        <position position="108"/>
    </location>
</feature>
<protein>
    <submittedName>
        <fullName evidence="6">Ion transport protein</fullName>
    </submittedName>
</protein>
<dbReference type="InterPro" id="IPR043203">
    <property type="entry name" value="VGCC_Ca_Na"/>
</dbReference>
<dbReference type="GO" id="GO:0001518">
    <property type="term" value="C:voltage-gated sodium channel complex"/>
    <property type="evidence" value="ECO:0007669"/>
    <property type="project" value="TreeGrafter"/>
</dbReference>
<organism evidence="6 7">
    <name type="scientific">Reticulomyxa filosa</name>
    <dbReference type="NCBI Taxonomy" id="46433"/>
    <lineage>
        <taxon>Eukaryota</taxon>
        <taxon>Sar</taxon>
        <taxon>Rhizaria</taxon>
        <taxon>Retaria</taxon>
        <taxon>Foraminifera</taxon>
        <taxon>Monothalamids</taxon>
        <taxon>Reticulomyxidae</taxon>
        <taxon>Reticulomyxa</taxon>
    </lineage>
</organism>
<evidence type="ECO:0000256" key="1">
    <source>
        <dbReference type="ARBA" id="ARBA00004141"/>
    </source>
</evidence>
<keyword evidence="2" id="KW-0812">Transmembrane</keyword>
<dbReference type="InterPro" id="IPR005821">
    <property type="entry name" value="Ion_trans_dom"/>
</dbReference>
<keyword evidence="3" id="KW-1133">Transmembrane helix</keyword>
<reference evidence="6 7" key="1">
    <citation type="journal article" date="2013" name="Curr. Biol.">
        <title>The Genome of the Foraminiferan Reticulomyxa filosa.</title>
        <authorList>
            <person name="Glockner G."/>
            <person name="Hulsmann N."/>
            <person name="Schleicher M."/>
            <person name="Noegel A.A."/>
            <person name="Eichinger L."/>
            <person name="Gallinger C."/>
            <person name="Pawlowski J."/>
            <person name="Sierra R."/>
            <person name="Euteneuer U."/>
            <person name="Pillet L."/>
            <person name="Moustafa A."/>
            <person name="Platzer M."/>
            <person name="Groth M."/>
            <person name="Szafranski K."/>
            <person name="Schliwa M."/>
        </authorList>
    </citation>
    <scope>NUCLEOTIDE SEQUENCE [LARGE SCALE GENOMIC DNA]</scope>
</reference>
<accession>X6MRV3</accession>
<name>X6MRV3_RETFI</name>
<sequence>MEMIIKIIGYGFWGQFEEGNKREIEQKEQKETILTYMTATVFRAKKETVEHEYSYVGYFNDGWNCFDFVIIVVGSVVPLFTSTKSVSSLRALRILRALRTIPRIPSLF</sequence>
<feature type="domain" description="Ion transport" evidence="5">
    <location>
        <begin position="1"/>
        <end position="107"/>
    </location>
</feature>
<dbReference type="Pfam" id="PF00520">
    <property type="entry name" value="Ion_trans"/>
    <property type="match status" value="1"/>
</dbReference>
<proteinExistence type="predicted"/>
<dbReference type="PANTHER" id="PTHR10037">
    <property type="entry name" value="VOLTAGE-GATED CATION CHANNEL CALCIUM AND SODIUM"/>
    <property type="match status" value="1"/>
</dbReference>
<dbReference type="SUPFAM" id="SSF81324">
    <property type="entry name" value="Voltage-gated potassium channels"/>
    <property type="match status" value="1"/>
</dbReference>
<dbReference type="EMBL" id="ASPP01017899">
    <property type="protein sequence ID" value="ETO16738.1"/>
    <property type="molecule type" value="Genomic_DNA"/>
</dbReference>